<reference evidence="2 3" key="1">
    <citation type="submission" date="2019-03" db="EMBL/GenBank/DDBJ databases">
        <title>Draft genome sequences of novel Actinobacteria.</title>
        <authorList>
            <person name="Sahin N."/>
            <person name="Ay H."/>
            <person name="Saygin H."/>
        </authorList>
    </citation>
    <scope>NUCLEOTIDE SEQUENCE [LARGE SCALE GENOMIC DNA]</scope>
    <source>
        <strain evidence="2 3">6K102</strain>
    </source>
</reference>
<organism evidence="2 3">
    <name type="scientific">Nonomuraea mesophila</name>
    <dbReference type="NCBI Taxonomy" id="2530382"/>
    <lineage>
        <taxon>Bacteria</taxon>
        <taxon>Bacillati</taxon>
        <taxon>Actinomycetota</taxon>
        <taxon>Actinomycetes</taxon>
        <taxon>Streptosporangiales</taxon>
        <taxon>Streptosporangiaceae</taxon>
        <taxon>Nonomuraea</taxon>
    </lineage>
</organism>
<comment type="caution">
    <text evidence="2">The sequence shown here is derived from an EMBL/GenBank/DDBJ whole genome shotgun (WGS) entry which is preliminary data.</text>
</comment>
<evidence type="ECO:0000313" key="3">
    <source>
        <dbReference type="Proteomes" id="UP000295136"/>
    </source>
</evidence>
<keyword evidence="3" id="KW-1185">Reference proteome</keyword>
<accession>A0A4R5FDK8</accession>
<name>A0A4R5FDK8_9ACTN</name>
<gene>
    <name evidence="2" type="ORF">E1295_22480</name>
</gene>
<feature type="region of interest" description="Disordered" evidence="1">
    <location>
        <begin position="1"/>
        <end position="20"/>
    </location>
</feature>
<evidence type="ECO:0000313" key="2">
    <source>
        <dbReference type="EMBL" id="TDE47521.1"/>
    </source>
</evidence>
<sequence>MSDVVITAPAVDDPRRTGPDAVPRVLNKNFLSLDNPAAGCPLGGELSADLQQAVDLWADHRSTPH</sequence>
<evidence type="ECO:0000256" key="1">
    <source>
        <dbReference type="SAM" id="MobiDB-lite"/>
    </source>
</evidence>
<dbReference type="RefSeq" id="WP_132632308.1">
    <property type="nucleotide sequence ID" value="NZ_SMLD01000059.1"/>
</dbReference>
<dbReference type="Proteomes" id="UP000295136">
    <property type="component" value="Unassembled WGS sequence"/>
</dbReference>
<protein>
    <submittedName>
        <fullName evidence="2">Uncharacterized protein</fullName>
    </submittedName>
</protein>
<proteinExistence type="predicted"/>
<dbReference type="AlphaFoldDB" id="A0A4R5FDK8"/>
<dbReference type="EMBL" id="SMLD01000059">
    <property type="protein sequence ID" value="TDE47521.1"/>
    <property type="molecule type" value="Genomic_DNA"/>
</dbReference>